<evidence type="ECO:0000313" key="2">
    <source>
        <dbReference type="EMBL" id="TKS02853.1"/>
    </source>
</evidence>
<accession>A0A4U5PZ02</accession>
<protein>
    <submittedName>
        <fullName evidence="2">Uncharacterized protein</fullName>
    </submittedName>
</protein>
<name>A0A4U5PZ02_POPAL</name>
<sequence length="101" mass="11423">MEGGPGYSVGKWGEDGAAGFCGSGGSSVRVRLCVDKRERRQCMGLRLKEEKKMEKSPSLLRVQGRRRKSQRDWGLWPAHYCRDPKKWLQSPALCPTGDEKK</sequence>
<proteinExistence type="predicted"/>
<evidence type="ECO:0000313" key="1">
    <source>
        <dbReference type="EMBL" id="TKS02852.1"/>
    </source>
</evidence>
<dbReference type="EMBL" id="RCHU01000511">
    <property type="protein sequence ID" value="TKS02853.1"/>
    <property type="molecule type" value="Genomic_DNA"/>
</dbReference>
<comment type="caution">
    <text evidence="2">The sequence shown here is derived from an EMBL/GenBank/DDBJ whole genome shotgun (WGS) entry which is preliminary data.</text>
</comment>
<dbReference type="AlphaFoldDB" id="A0A4U5PZ02"/>
<dbReference type="EMBL" id="RCHU01000511">
    <property type="protein sequence ID" value="TKS02852.1"/>
    <property type="molecule type" value="Genomic_DNA"/>
</dbReference>
<reference evidence="2" key="1">
    <citation type="submission" date="2018-10" db="EMBL/GenBank/DDBJ databases">
        <title>Population genomic analysis revealed the cold adaptation of white poplar.</title>
        <authorList>
            <person name="Liu Y.-J."/>
        </authorList>
    </citation>
    <scope>NUCLEOTIDE SEQUENCE [LARGE SCALE GENOMIC DNA]</scope>
    <source>
        <strain evidence="2">PAL-ZL1</strain>
    </source>
</reference>
<organism evidence="2">
    <name type="scientific">Populus alba</name>
    <name type="common">White poplar</name>
    <dbReference type="NCBI Taxonomy" id="43335"/>
    <lineage>
        <taxon>Eukaryota</taxon>
        <taxon>Viridiplantae</taxon>
        <taxon>Streptophyta</taxon>
        <taxon>Embryophyta</taxon>
        <taxon>Tracheophyta</taxon>
        <taxon>Spermatophyta</taxon>
        <taxon>Magnoliopsida</taxon>
        <taxon>eudicotyledons</taxon>
        <taxon>Gunneridae</taxon>
        <taxon>Pentapetalae</taxon>
        <taxon>rosids</taxon>
        <taxon>fabids</taxon>
        <taxon>Malpighiales</taxon>
        <taxon>Salicaceae</taxon>
        <taxon>Saliceae</taxon>
        <taxon>Populus</taxon>
    </lineage>
</organism>
<gene>
    <name evidence="1" type="ORF">D5086_0000159010</name>
    <name evidence="2" type="ORF">D5086_0000159020</name>
</gene>